<protein>
    <submittedName>
        <fullName evidence="2">Uncharacterized protein</fullName>
    </submittedName>
</protein>
<feature type="region of interest" description="Disordered" evidence="1">
    <location>
        <begin position="455"/>
        <end position="475"/>
    </location>
</feature>
<dbReference type="Proteomes" id="UP000276215">
    <property type="component" value="Unassembled WGS sequence"/>
</dbReference>
<accession>A0A3N4K6W7</accession>
<evidence type="ECO:0000256" key="1">
    <source>
        <dbReference type="SAM" id="MobiDB-lite"/>
    </source>
</evidence>
<dbReference type="InterPro" id="IPR027796">
    <property type="entry name" value="OTT_1508_deam-like"/>
</dbReference>
<feature type="compositionally biased region" description="Basic and acidic residues" evidence="1">
    <location>
        <begin position="464"/>
        <end position="475"/>
    </location>
</feature>
<evidence type="ECO:0000313" key="2">
    <source>
        <dbReference type="EMBL" id="RPB04952.1"/>
    </source>
</evidence>
<dbReference type="Pfam" id="PF14441">
    <property type="entry name" value="OTT_1508_deam"/>
    <property type="match status" value="1"/>
</dbReference>
<dbReference type="OrthoDB" id="5308969at2759"/>
<organism evidence="2 3">
    <name type="scientific">Choiromyces venosus 120613-1</name>
    <dbReference type="NCBI Taxonomy" id="1336337"/>
    <lineage>
        <taxon>Eukaryota</taxon>
        <taxon>Fungi</taxon>
        <taxon>Dikarya</taxon>
        <taxon>Ascomycota</taxon>
        <taxon>Pezizomycotina</taxon>
        <taxon>Pezizomycetes</taxon>
        <taxon>Pezizales</taxon>
        <taxon>Tuberaceae</taxon>
        <taxon>Choiromyces</taxon>
    </lineage>
</organism>
<proteinExistence type="predicted"/>
<reference evidence="2 3" key="1">
    <citation type="journal article" date="2018" name="Nat. Ecol. Evol.">
        <title>Pezizomycetes genomes reveal the molecular basis of ectomycorrhizal truffle lifestyle.</title>
        <authorList>
            <person name="Murat C."/>
            <person name="Payen T."/>
            <person name="Noel B."/>
            <person name="Kuo A."/>
            <person name="Morin E."/>
            <person name="Chen J."/>
            <person name="Kohler A."/>
            <person name="Krizsan K."/>
            <person name="Balestrini R."/>
            <person name="Da Silva C."/>
            <person name="Montanini B."/>
            <person name="Hainaut M."/>
            <person name="Levati E."/>
            <person name="Barry K.W."/>
            <person name="Belfiori B."/>
            <person name="Cichocki N."/>
            <person name="Clum A."/>
            <person name="Dockter R.B."/>
            <person name="Fauchery L."/>
            <person name="Guy J."/>
            <person name="Iotti M."/>
            <person name="Le Tacon F."/>
            <person name="Lindquist E.A."/>
            <person name="Lipzen A."/>
            <person name="Malagnac F."/>
            <person name="Mello A."/>
            <person name="Molinier V."/>
            <person name="Miyauchi S."/>
            <person name="Poulain J."/>
            <person name="Riccioni C."/>
            <person name="Rubini A."/>
            <person name="Sitrit Y."/>
            <person name="Splivallo R."/>
            <person name="Traeger S."/>
            <person name="Wang M."/>
            <person name="Zifcakova L."/>
            <person name="Wipf D."/>
            <person name="Zambonelli A."/>
            <person name="Paolocci F."/>
            <person name="Nowrousian M."/>
            <person name="Ottonello S."/>
            <person name="Baldrian P."/>
            <person name="Spatafora J.W."/>
            <person name="Henrissat B."/>
            <person name="Nagy L.G."/>
            <person name="Aury J.M."/>
            <person name="Wincker P."/>
            <person name="Grigoriev I.V."/>
            <person name="Bonfante P."/>
            <person name="Martin F.M."/>
        </authorList>
    </citation>
    <scope>NUCLEOTIDE SEQUENCE [LARGE SCALE GENOMIC DNA]</scope>
    <source>
        <strain evidence="2 3">120613-1</strain>
    </source>
</reference>
<keyword evidence="3" id="KW-1185">Reference proteome</keyword>
<dbReference type="EMBL" id="ML120356">
    <property type="protein sequence ID" value="RPB04952.1"/>
    <property type="molecule type" value="Genomic_DNA"/>
</dbReference>
<dbReference type="AlphaFoldDB" id="A0A3N4K6W7"/>
<name>A0A3N4K6W7_9PEZI</name>
<gene>
    <name evidence="2" type="ORF">L873DRAFT_1798823</name>
</gene>
<evidence type="ECO:0000313" key="3">
    <source>
        <dbReference type="Proteomes" id="UP000276215"/>
    </source>
</evidence>
<sequence>MATKLDPHHLVALMSYAFKDKQDGSPRCLDPSLHSLKGGIVDNYETNVRTFPILDALAHISVSRKESQVIAIGLQLNSRKQEIRLTVAENQKVTDGLVNHLTKIWRKLQALSGEYEKNRGGRWDKSEPRSPEMPKKVGLSLKMGILRDIYQYSLEKQMRRIDKWSEGLRRFIKELLERRVFLHLQGFELSLYKAVVALLLAVEVVSKLHDNPKDQLTESEWELVYFQSILASEHVRIVLADRKEFVCELLAQELGDHLFRDPFQLRRALEKLTSLPRHIETLFRFAHSPRLRPALRYRLFVSAVPQKAHTVKLPASPEEWKSFLEVACYKRYDFQEMHAVELAEGFGSSKWVCPVHCECGLIQYLQTRQGNQWDRVPPFSYIGVSKLSCSACRIWIEIFNEQCGPKFYTRGSHGKWYWPWGIPRAEGPLVGVMARKVLDEYLAHLESQKLLRSNSVSSGVSSDGAEHGLSDDDRKDAEAVGATIVQDRRGSGLGFFDARG</sequence>